<reference evidence="2 3" key="1">
    <citation type="submission" date="2021-02" db="EMBL/GenBank/DDBJ databases">
        <title>Plant Genome Project.</title>
        <authorList>
            <person name="Zhang R.-G."/>
        </authorList>
    </citation>
    <scope>NUCLEOTIDE SEQUENCE [LARGE SCALE GENOMIC DNA]</scope>
    <source>
        <tissue evidence="2">Leaves</tissue>
    </source>
</reference>
<accession>A0ABQ8I996</accession>
<dbReference type="Pfam" id="PF13456">
    <property type="entry name" value="RVT_3"/>
    <property type="match status" value="1"/>
</dbReference>
<feature type="domain" description="RNase H type-1" evidence="1">
    <location>
        <begin position="248"/>
        <end position="361"/>
    </location>
</feature>
<dbReference type="Proteomes" id="UP000827721">
    <property type="component" value="Unassembled WGS sequence"/>
</dbReference>
<protein>
    <recommendedName>
        <fullName evidence="1">RNase H type-1 domain-containing protein</fullName>
    </recommendedName>
</protein>
<evidence type="ECO:0000259" key="1">
    <source>
        <dbReference type="Pfam" id="PF13456"/>
    </source>
</evidence>
<comment type="caution">
    <text evidence="2">The sequence shown here is derived from an EMBL/GenBank/DDBJ whole genome shotgun (WGS) entry which is preliminary data.</text>
</comment>
<dbReference type="InterPro" id="IPR053151">
    <property type="entry name" value="RNase_H-like"/>
</dbReference>
<keyword evidence="3" id="KW-1185">Reference proteome</keyword>
<organism evidence="2 3">
    <name type="scientific">Xanthoceras sorbifolium</name>
    <dbReference type="NCBI Taxonomy" id="99658"/>
    <lineage>
        <taxon>Eukaryota</taxon>
        <taxon>Viridiplantae</taxon>
        <taxon>Streptophyta</taxon>
        <taxon>Embryophyta</taxon>
        <taxon>Tracheophyta</taxon>
        <taxon>Spermatophyta</taxon>
        <taxon>Magnoliopsida</taxon>
        <taxon>eudicotyledons</taxon>
        <taxon>Gunneridae</taxon>
        <taxon>Pentapetalae</taxon>
        <taxon>rosids</taxon>
        <taxon>malvids</taxon>
        <taxon>Sapindales</taxon>
        <taxon>Sapindaceae</taxon>
        <taxon>Xanthoceroideae</taxon>
        <taxon>Xanthoceras</taxon>
    </lineage>
</organism>
<name>A0ABQ8I996_9ROSI</name>
<dbReference type="InterPro" id="IPR002156">
    <property type="entry name" value="RNaseH_domain"/>
</dbReference>
<dbReference type="PANTHER" id="PTHR47723">
    <property type="entry name" value="OS05G0353850 PROTEIN"/>
    <property type="match status" value="1"/>
</dbReference>
<dbReference type="EMBL" id="JAFEMO010000003">
    <property type="protein sequence ID" value="KAH7573217.1"/>
    <property type="molecule type" value="Genomic_DNA"/>
</dbReference>
<gene>
    <name evidence="2" type="ORF">JRO89_XS03G0092700</name>
</gene>
<proteinExistence type="predicted"/>
<dbReference type="PANTHER" id="PTHR47723:SF19">
    <property type="entry name" value="POLYNUCLEOTIDYL TRANSFERASE, RIBONUCLEASE H-LIKE SUPERFAMILY PROTEIN"/>
    <property type="match status" value="1"/>
</dbReference>
<dbReference type="CDD" id="cd06222">
    <property type="entry name" value="RNase_H_like"/>
    <property type="match status" value="1"/>
</dbReference>
<dbReference type="InterPro" id="IPR044730">
    <property type="entry name" value="RNase_H-like_dom_plant"/>
</dbReference>
<evidence type="ECO:0000313" key="3">
    <source>
        <dbReference type="Proteomes" id="UP000827721"/>
    </source>
</evidence>
<evidence type="ECO:0000313" key="2">
    <source>
        <dbReference type="EMBL" id="KAH7573217.1"/>
    </source>
</evidence>
<sequence>MIDLKQKRLEGLLECARDLGLGDIIRSLERDLESLWANDELYWKQMSTMEWLAAGDRNLRFFHMFASTRKKKNWFVGLTNEAGRRHFSGDGIVHTIQRYFSDLISSINPSAEDLLGYEMKNGYKRALKEKLRESCSDSSLDKKWWGMSCSLNLPLKIKFFIWKVGHKVILNLCNLAKRKVVVKERIELFRGIPCYDVLRGLFSFLSKNELEWVCMVLWGIRGAHKVGAAAWSRPPSGMLKLNSDIAIKPCKNIVGVGAAIRDSSRLVVAVVSKTLVGSFSAKFGEFLALHEGLLLARNLGLSVHLIEVDACNVVSSVLGSNSCYGENGLVILDTKALLHDVGFLKCEAISRTSNGVAYNLAFLVLSSLEESATEKESPATDIEMRHNDARLDTPRKMHMHNTILTQHASKLDAYVATEAIGPCESGLSSSLVIDSFGKISTWKRRARGFYDISNVVMKDLALRKRMVVQEENSTYENKLAEVGLTAEVSALHALHDQETCQASNRRSQPYNAASALHEVYQQQLLS</sequence>